<dbReference type="OrthoDB" id="5365701at2759"/>
<feature type="binding site" evidence="6">
    <location>
        <position position="295"/>
    </location>
    <ligand>
        <name>a divalent metal cation</name>
        <dbReference type="ChEBI" id="CHEBI:60240"/>
    </ligand>
</feature>
<feature type="binding site" evidence="5">
    <location>
        <position position="182"/>
    </location>
    <ligand>
        <name>(S)-malate</name>
        <dbReference type="ChEBI" id="CHEBI:15589"/>
    </ligand>
</feature>
<evidence type="ECO:0000256" key="1">
    <source>
        <dbReference type="ARBA" id="ARBA00001936"/>
    </source>
</evidence>
<dbReference type="InterPro" id="IPR012302">
    <property type="entry name" value="Malic_NAD-bd"/>
</dbReference>
<dbReference type="Gene3D" id="3.40.50.10380">
    <property type="entry name" value="Malic enzyme, N-terminal domain"/>
    <property type="match status" value="1"/>
</dbReference>
<organism evidence="10 11">
    <name type="scientific">Nelumbo nucifera</name>
    <name type="common">Sacred lotus</name>
    <dbReference type="NCBI Taxonomy" id="4432"/>
    <lineage>
        <taxon>Eukaryota</taxon>
        <taxon>Viridiplantae</taxon>
        <taxon>Streptophyta</taxon>
        <taxon>Embryophyta</taxon>
        <taxon>Tracheophyta</taxon>
        <taxon>Spermatophyta</taxon>
        <taxon>Magnoliopsida</taxon>
        <taxon>Proteales</taxon>
        <taxon>Nelumbonaceae</taxon>
        <taxon>Nelumbo</taxon>
    </lineage>
</organism>
<dbReference type="PANTHER" id="PTHR23406:SF73">
    <property type="entry name" value="NAD-DEPENDENT MALIC ENZYME 2, MITOCHONDRIAL"/>
    <property type="match status" value="1"/>
</dbReference>
<dbReference type="Gene3D" id="3.40.50.720">
    <property type="entry name" value="NAD(P)-binding Rossmann-like Domain"/>
    <property type="match status" value="2"/>
</dbReference>
<evidence type="ECO:0000259" key="8">
    <source>
        <dbReference type="SMART" id="SM00919"/>
    </source>
</evidence>
<keyword evidence="10" id="KW-1185">Reference proteome</keyword>
<dbReference type="GO" id="GO:0004470">
    <property type="term" value="F:malic enzyme activity"/>
    <property type="evidence" value="ECO:0007669"/>
    <property type="project" value="InterPro"/>
</dbReference>
<accession>A0A1U8Q4Z8</accession>
<feature type="active site" description="Proton acceptor" evidence="4">
    <location>
        <position position="200"/>
    </location>
</feature>
<feature type="active site" description="Proton donor" evidence="4">
    <location>
        <position position="129"/>
    </location>
</feature>
<dbReference type="GO" id="GO:0051287">
    <property type="term" value="F:NAD binding"/>
    <property type="evidence" value="ECO:0007669"/>
    <property type="project" value="InterPro"/>
</dbReference>
<evidence type="ECO:0000313" key="10">
    <source>
        <dbReference type="Proteomes" id="UP000189703"/>
    </source>
</evidence>
<dbReference type="Pfam" id="PF03949">
    <property type="entry name" value="Malic_M"/>
    <property type="match status" value="2"/>
</dbReference>
<evidence type="ECO:0000256" key="5">
    <source>
        <dbReference type="PIRSR" id="PIRSR000106-2"/>
    </source>
</evidence>
<dbReference type="SMART" id="SM00919">
    <property type="entry name" value="Malic_M"/>
    <property type="match status" value="1"/>
</dbReference>
<dbReference type="FunFam" id="3.40.50.10380:FF:000005">
    <property type="entry name" value="Malic enzyme"/>
    <property type="match status" value="1"/>
</dbReference>
<feature type="binding site" evidence="5">
    <location>
        <position position="446"/>
    </location>
    <ligand>
        <name>(S)-malate</name>
        <dbReference type="ChEBI" id="CHEBI:15589"/>
    </ligand>
</feature>
<dbReference type="NCBIfam" id="NF010052">
    <property type="entry name" value="PRK13529.1"/>
    <property type="match status" value="1"/>
</dbReference>
<dbReference type="InterPro" id="IPR012301">
    <property type="entry name" value="Malic_N_dom"/>
</dbReference>
<comment type="cofactor">
    <cofactor evidence="6">
        <name>Mg(2+)</name>
        <dbReference type="ChEBI" id="CHEBI:18420"/>
    </cofactor>
    <cofactor evidence="6">
        <name>Mn(2+)</name>
        <dbReference type="ChEBI" id="CHEBI:29035"/>
    </cofactor>
    <text evidence="6">Divalent metal cations. Prefers magnesium or manganese.</text>
</comment>
<keyword evidence="3 6" id="KW-0479">Metal-binding</keyword>
<feature type="domain" description="Malic enzyme NAD-binding" evidence="8">
    <location>
        <begin position="296"/>
        <end position="531"/>
    </location>
</feature>
<feature type="binding site" evidence="6">
    <location>
        <position position="272"/>
    </location>
    <ligand>
        <name>a divalent metal cation</name>
        <dbReference type="ChEBI" id="CHEBI:60240"/>
    </ligand>
</feature>
<evidence type="ECO:0000256" key="4">
    <source>
        <dbReference type="PIRSR" id="PIRSR000106-1"/>
    </source>
</evidence>
<dbReference type="GO" id="GO:0046872">
    <property type="term" value="F:metal ion binding"/>
    <property type="evidence" value="ECO:0007669"/>
    <property type="project" value="UniProtKB-KW"/>
</dbReference>
<reference evidence="11" key="1">
    <citation type="submission" date="2025-08" db="UniProtKB">
        <authorList>
            <consortium name="RefSeq"/>
        </authorList>
    </citation>
    <scope>IDENTIFICATION</scope>
</reference>
<dbReference type="Pfam" id="PF00390">
    <property type="entry name" value="malic"/>
    <property type="match status" value="1"/>
</dbReference>
<dbReference type="GO" id="GO:0016616">
    <property type="term" value="F:oxidoreductase activity, acting on the CH-OH group of donors, NAD or NADP as acceptor"/>
    <property type="evidence" value="ECO:0007669"/>
    <property type="project" value="InterPro"/>
</dbReference>
<feature type="domain" description="Malic enzyme N-terminal" evidence="9">
    <location>
        <begin position="106"/>
        <end position="286"/>
    </location>
</feature>
<dbReference type="Proteomes" id="UP000189703">
    <property type="component" value="Unplaced"/>
</dbReference>
<comment type="cofactor">
    <cofactor evidence="1">
        <name>Mn(2+)</name>
        <dbReference type="ChEBI" id="CHEBI:29035"/>
    </cofactor>
</comment>
<evidence type="ECO:0000256" key="6">
    <source>
        <dbReference type="PIRSR" id="PIRSR000106-3"/>
    </source>
</evidence>
<name>A0A1U8Q4Z8_NELNU</name>
<evidence type="ECO:0000256" key="2">
    <source>
        <dbReference type="ARBA" id="ARBA00008785"/>
    </source>
</evidence>
<proteinExistence type="inferred from homology"/>
<gene>
    <name evidence="11" type="primary">LOC104596127</name>
</gene>
<evidence type="ECO:0000259" key="9">
    <source>
        <dbReference type="SMART" id="SM01274"/>
    </source>
</evidence>
<dbReference type="GO" id="GO:0006108">
    <property type="term" value="P:malate metabolic process"/>
    <property type="evidence" value="ECO:0007669"/>
    <property type="project" value="UniProtKB-ARBA"/>
</dbReference>
<dbReference type="AlphaFoldDB" id="A0A1U8Q4Z8"/>
<dbReference type="InterPro" id="IPR036291">
    <property type="entry name" value="NAD(P)-bd_dom_sf"/>
</dbReference>
<feature type="binding site" evidence="5">
    <location>
        <position position="462"/>
    </location>
    <ligand>
        <name>(S)-malate</name>
        <dbReference type="ChEBI" id="CHEBI:15589"/>
    </ligand>
</feature>
<dbReference type="SUPFAM" id="SSF53223">
    <property type="entry name" value="Aminoacid dehydrogenase-like, N-terminal domain"/>
    <property type="match status" value="1"/>
</dbReference>
<evidence type="ECO:0000256" key="3">
    <source>
        <dbReference type="ARBA" id="ARBA00022723"/>
    </source>
</evidence>
<dbReference type="SUPFAM" id="SSF51735">
    <property type="entry name" value="NAD(P)-binding Rossmann-fold domains"/>
    <property type="match status" value="1"/>
</dbReference>
<protein>
    <recommendedName>
        <fullName evidence="7">Malic enzyme</fullName>
    </recommendedName>
</protein>
<dbReference type="InterPro" id="IPR037062">
    <property type="entry name" value="Malic_N_dom_sf"/>
</dbReference>
<dbReference type="PRINTS" id="PR00072">
    <property type="entry name" value="MALOXRDTASE"/>
</dbReference>
<dbReference type="GeneID" id="104596127"/>
<evidence type="ECO:0000256" key="7">
    <source>
        <dbReference type="RuleBase" id="RU003426"/>
    </source>
</evidence>
<sequence length="575" mass="63985">MWNLARAAASNLRQARRFSAAIPGPCIVHKRGADILHDPWFNKDTGFPLTERDRLGLRGLLPPRVMSFEQQYDRFMESFRSLEKNTHDQPDNVVSLAKWRILNRLHDRNETLYYRVLIDNIKDFAPIIYTPTVGLVCQNYGGLFRRPRGMYFSAKDKGEMMSMIYNWPAEEVDMIVLTDGSRILGLGDLGVQGIGIPIGKLDMYVAAAGINPQKILPVMLDVGTNNKRLLEDPLYLGLRQPRLEGEEYLSIIDEFMEAVFRRWPKAIVQFEDFQMKWAFETLQRYRKRFCMFNDDIQGTAGVALAGLLGAVRAQGRSLQDFVKQKIVVVGAGSAGIGVLNMAKQAVSRMTGDNGMENHNFWLLDKDGLITKERKDIDAAAAPFARGFGPGEIEGLREGASLTEVVKKVKPHVLLGLSGVGGIFNEEVLKAMQESESTRPAIFAMSNPTMNGNGKIGHVNQANNMYLFPGIGLGTLLSGAHFISDGMLQAAAECLASYMTDEEIQNGILFPSISSIRHITTQVGAAVVQAAVAEDLAEGHGEIGPRELMHMSKEETVEYVARNMWYPIYSPLVHEK</sequence>
<feature type="binding site" evidence="6">
    <location>
        <position position="271"/>
    </location>
    <ligand>
        <name>a divalent metal cation</name>
        <dbReference type="ChEBI" id="CHEBI:60240"/>
    </ligand>
</feature>
<comment type="similarity">
    <text evidence="2 7">Belongs to the malic enzymes family.</text>
</comment>
<dbReference type="InterPro" id="IPR001891">
    <property type="entry name" value="Malic_OxRdtase"/>
</dbReference>
<evidence type="ECO:0000313" key="11">
    <source>
        <dbReference type="RefSeq" id="XP_019053130.1"/>
    </source>
</evidence>
<dbReference type="PANTHER" id="PTHR23406">
    <property type="entry name" value="MALIC ENZYME-RELATED"/>
    <property type="match status" value="1"/>
</dbReference>
<dbReference type="InterPro" id="IPR015884">
    <property type="entry name" value="Malic_enzyme_CS"/>
</dbReference>
<dbReference type="PIRSF" id="PIRSF000106">
    <property type="entry name" value="ME"/>
    <property type="match status" value="1"/>
</dbReference>
<keyword evidence="7" id="KW-0560">Oxidoreductase</keyword>
<dbReference type="InterPro" id="IPR046346">
    <property type="entry name" value="Aminoacid_DH-like_N_sf"/>
</dbReference>
<dbReference type="PROSITE" id="PS00331">
    <property type="entry name" value="MALIC_ENZYMES"/>
    <property type="match status" value="1"/>
</dbReference>
<dbReference type="RefSeq" id="XP_019053130.1">
    <property type="nucleotide sequence ID" value="XM_019197585.1"/>
</dbReference>
<dbReference type="SMART" id="SM01274">
    <property type="entry name" value="malic"/>
    <property type="match status" value="1"/>
</dbReference>